<organism evidence="1 2">
    <name type="scientific">Thermomicrobium roseum (strain ATCC 27502 / DSM 5159 / P-2)</name>
    <dbReference type="NCBI Taxonomy" id="309801"/>
    <lineage>
        <taxon>Bacteria</taxon>
        <taxon>Pseudomonadati</taxon>
        <taxon>Thermomicrobiota</taxon>
        <taxon>Thermomicrobia</taxon>
        <taxon>Thermomicrobiales</taxon>
        <taxon>Thermomicrobiaceae</taxon>
        <taxon>Thermomicrobium</taxon>
    </lineage>
</organism>
<keyword evidence="2" id="KW-1185">Reference proteome</keyword>
<dbReference type="Proteomes" id="UP000000447">
    <property type="component" value="Plasmid unnamed"/>
</dbReference>
<evidence type="ECO:0000313" key="1">
    <source>
        <dbReference type="EMBL" id="ACM06531.1"/>
    </source>
</evidence>
<reference evidence="1 2" key="1">
    <citation type="journal article" date="2009" name="PLoS ONE">
        <title>Complete genome sequence of the aerobic CO-oxidizing thermophile Thermomicrobium roseum.</title>
        <authorList>
            <person name="Wu D."/>
            <person name="Raymond J."/>
            <person name="Wu M."/>
            <person name="Chatterji S."/>
            <person name="Ren Q."/>
            <person name="Graham J.E."/>
            <person name="Bryant D.A."/>
            <person name="Robb F."/>
            <person name="Colman A."/>
            <person name="Tallon L.J."/>
            <person name="Badger J.H."/>
            <person name="Madupu R."/>
            <person name="Ward N.L."/>
            <person name="Eisen J.A."/>
        </authorList>
    </citation>
    <scope>NUCLEOTIDE SEQUENCE [LARGE SCALE GENOMIC DNA]</scope>
    <source>
        <strain evidence="2">ATCC 27502 / DSM 5159 / P-2</strain>
        <plasmid evidence="1">unnamed</plasmid>
    </source>
</reference>
<evidence type="ECO:0000313" key="2">
    <source>
        <dbReference type="Proteomes" id="UP000000447"/>
    </source>
</evidence>
<geneLocation type="plasmid" evidence="2">
    <name>Tros</name>
</geneLocation>
<accession>B9L4M7</accession>
<dbReference type="EMBL" id="CP001276">
    <property type="protein sequence ID" value="ACM06531.1"/>
    <property type="molecule type" value="Genomic_DNA"/>
</dbReference>
<name>B9L4M7_THERP</name>
<gene>
    <name evidence="1" type="ordered locus">trd_A0741</name>
</gene>
<dbReference type="AlphaFoldDB" id="B9L4M7"/>
<dbReference type="HOGENOM" id="CLU_2095756_0_0_0"/>
<keyword evidence="1" id="KW-0614">Plasmid</keyword>
<sequence>MVAADAADALVRAGEQNGFAVPAIARSLARDGERGQIASAIDFDGERVWVLVEVQVQLRDSRTWLRRSPRQVSASDALVPLSIRRCSRCVWAAGIRGGRSGLSGWVSSRGAVSISR</sequence>
<proteinExistence type="predicted"/>
<dbReference type="KEGG" id="tro:trd_A0741"/>
<protein>
    <submittedName>
        <fullName evidence="1">Uncharacterized protein</fullName>
    </submittedName>
</protein>